<feature type="domain" description="GH16" evidence="3">
    <location>
        <begin position="73"/>
        <end position="359"/>
    </location>
</feature>
<protein>
    <submittedName>
        <fullName evidence="4">CSON003942 protein</fullName>
    </submittedName>
</protein>
<reference evidence="4" key="1">
    <citation type="submission" date="2018-07" db="EMBL/GenBank/DDBJ databases">
        <authorList>
            <person name="Quirk P.G."/>
            <person name="Krulwich T.A."/>
        </authorList>
    </citation>
    <scope>NUCLEOTIDE SEQUENCE</scope>
</reference>
<proteinExistence type="inferred from homology"/>
<dbReference type="EMBL" id="UFQT01001753">
    <property type="protein sequence ID" value="SSX31675.1"/>
    <property type="molecule type" value="Genomic_DNA"/>
</dbReference>
<dbReference type="VEuPathDB" id="VectorBase:CSON003942"/>
<evidence type="ECO:0000313" key="4">
    <source>
        <dbReference type="EMBL" id="SSX31675.1"/>
    </source>
</evidence>
<dbReference type="PROSITE" id="PS51762">
    <property type="entry name" value="GH16_2"/>
    <property type="match status" value="1"/>
</dbReference>
<gene>
    <name evidence="4" type="primary">CSON003942</name>
</gene>
<evidence type="ECO:0000256" key="1">
    <source>
        <dbReference type="ARBA" id="ARBA00006865"/>
    </source>
</evidence>
<accession>A0A336MPS2</accession>
<evidence type="ECO:0000256" key="2">
    <source>
        <dbReference type="SAM" id="SignalP"/>
    </source>
</evidence>
<dbReference type="SUPFAM" id="SSF49899">
    <property type="entry name" value="Concanavalin A-like lectins/glucanases"/>
    <property type="match status" value="1"/>
</dbReference>
<dbReference type="GO" id="GO:0005975">
    <property type="term" value="P:carbohydrate metabolic process"/>
    <property type="evidence" value="ECO:0007669"/>
    <property type="project" value="InterPro"/>
</dbReference>
<sequence>MERRTLNFSINLILILILFLSEIHCVCKKVTTVSGSLAPKKFCPGDLIFEENFDKFNKKLWNHEISLYGGYNGEFQWYTNDRANAYTKEGKLFIPPTLSYKYLPCKCYKALTSYTLNLSNCTNADHEGCSMTGRPNEIINPIRSARIKTDKSFRYKYGKIRIKAKTPRGPFLWPAIWMMPSNSVYGGWPNSGEIDIMESRGNDQILRGTEELGNRRVMQTLHFGKNHQFTETHNTNAEGFHKQFHVYKVDWKPEYIKFQVDNYPVHTFHGPFQGNYTKSINKIAPFDKQFHFIINIAIGGTNGYMPDDANYAPESKPYANSDGRRVGQTKYWNSNIWKGIKNNPDESSLQVDYIKVWAF</sequence>
<dbReference type="InterPro" id="IPR050546">
    <property type="entry name" value="Glycosyl_Hydrlase_16"/>
</dbReference>
<feature type="chain" id="PRO_5016394838" evidence="2">
    <location>
        <begin position="26"/>
        <end position="359"/>
    </location>
</feature>
<dbReference type="InterPro" id="IPR000757">
    <property type="entry name" value="Beta-glucanase-like"/>
</dbReference>
<dbReference type="AlphaFoldDB" id="A0A336MPS2"/>
<dbReference type="Pfam" id="PF00722">
    <property type="entry name" value="Glyco_hydro_16"/>
    <property type="match status" value="1"/>
</dbReference>
<dbReference type="GO" id="GO:0004553">
    <property type="term" value="F:hydrolase activity, hydrolyzing O-glycosyl compounds"/>
    <property type="evidence" value="ECO:0007669"/>
    <property type="project" value="InterPro"/>
</dbReference>
<dbReference type="PANTHER" id="PTHR10963:SF55">
    <property type="entry name" value="GLYCOSIDE HYDROLASE FAMILY 16 PROTEIN"/>
    <property type="match status" value="1"/>
</dbReference>
<evidence type="ECO:0000259" key="3">
    <source>
        <dbReference type="PROSITE" id="PS51762"/>
    </source>
</evidence>
<name>A0A336MPS2_CULSO</name>
<dbReference type="OMA" id="HFIINIA"/>
<organism evidence="4">
    <name type="scientific">Culicoides sonorensis</name>
    <name type="common">Biting midge</name>
    <dbReference type="NCBI Taxonomy" id="179676"/>
    <lineage>
        <taxon>Eukaryota</taxon>
        <taxon>Metazoa</taxon>
        <taxon>Ecdysozoa</taxon>
        <taxon>Arthropoda</taxon>
        <taxon>Hexapoda</taxon>
        <taxon>Insecta</taxon>
        <taxon>Pterygota</taxon>
        <taxon>Neoptera</taxon>
        <taxon>Endopterygota</taxon>
        <taxon>Diptera</taxon>
        <taxon>Nematocera</taxon>
        <taxon>Chironomoidea</taxon>
        <taxon>Ceratopogonidae</taxon>
        <taxon>Ceratopogoninae</taxon>
        <taxon>Culicoides</taxon>
        <taxon>Monoculicoides</taxon>
    </lineage>
</organism>
<comment type="similarity">
    <text evidence="1">Belongs to the glycosyl hydrolase 16 family.</text>
</comment>
<dbReference type="Gene3D" id="2.60.120.200">
    <property type="match status" value="1"/>
</dbReference>
<dbReference type="PANTHER" id="PTHR10963">
    <property type="entry name" value="GLYCOSYL HYDROLASE-RELATED"/>
    <property type="match status" value="1"/>
</dbReference>
<dbReference type="InterPro" id="IPR013320">
    <property type="entry name" value="ConA-like_dom_sf"/>
</dbReference>
<feature type="signal peptide" evidence="2">
    <location>
        <begin position="1"/>
        <end position="25"/>
    </location>
</feature>
<keyword evidence="2" id="KW-0732">Signal</keyword>